<sequence>MFGATGVLFRITDPTFGYTFVAKGVQEVDAHVLVEEASIYKHCLELQGTRIPVYLGIIELVYHYPLCSTAAVTDMILLSWAGPTLAAVTTTAMQKEIDTAVELLERHGVEHDDIREANLTWNDEVGGVMVIDFDQAYIHGPAKRQRMTEVPCMAASG</sequence>
<keyword evidence="2" id="KW-1185">Reference proteome</keyword>
<evidence type="ECO:0008006" key="3">
    <source>
        <dbReference type="Google" id="ProtNLM"/>
    </source>
</evidence>
<gene>
    <name evidence="1" type="ORF">B0T16DRAFT_396326</name>
</gene>
<proteinExistence type="predicted"/>
<name>A0AA39YNL9_9PEZI</name>
<dbReference type="SUPFAM" id="SSF56112">
    <property type="entry name" value="Protein kinase-like (PK-like)"/>
    <property type="match status" value="1"/>
</dbReference>
<comment type="caution">
    <text evidence="1">The sequence shown here is derived from an EMBL/GenBank/DDBJ whole genome shotgun (WGS) entry which is preliminary data.</text>
</comment>
<reference evidence="1" key="1">
    <citation type="submission" date="2023-06" db="EMBL/GenBank/DDBJ databases">
        <title>Genome-scale phylogeny and comparative genomics of the fungal order Sordariales.</title>
        <authorList>
            <consortium name="Lawrence Berkeley National Laboratory"/>
            <person name="Hensen N."/>
            <person name="Bonometti L."/>
            <person name="Westerberg I."/>
            <person name="Brannstrom I.O."/>
            <person name="Guillou S."/>
            <person name="Cros-Aarteil S."/>
            <person name="Calhoun S."/>
            <person name="Haridas S."/>
            <person name="Kuo A."/>
            <person name="Mondo S."/>
            <person name="Pangilinan J."/>
            <person name="Riley R."/>
            <person name="Labutti K."/>
            <person name="Andreopoulos B."/>
            <person name="Lipzen A."/>
            <person name="Chen C."/>
            <person name="Yanf M."/>
            <person name="Daum C."/>
            <person name="Ng V."/>
            <person name="Clum A."/>
            <person name="Steindorff A."/>
            <person name="Ohm R."/>
            <person name="Martin F."/>
            <person name="Silar P."/>
            <person name="Natvig D."/>
            <person name="Lalanne C."/>
            <person name="Gautier V."/>
            <person name="Ament-Velasquez S.L."/>
            <person name="Kruys A."/>
            <person name="Hutchinson M.I."/>
            <person name="Powell A.J."/>
            <person name="Barry K."/>
            <person name="Miller A.N."/>
            <person name="Grigoriev I.V."/>
            <person name="Debuchy R."/>
            <person name="Gladieux P."/>
            <person name="Thoren M.H."/>
            <person name="Johannesson H."/>
        </authorList>
    </citation>
    <scope>NUCLEOTIDE SEQUENCE</scope>
    <source>
        <strain evidence="1">SMH2532-1</strain>
    </source>
</reference>
<dbReference type="Gene3D" id="3.30.200.20">
    <property type="entry name" value="Phosphorylase Kinase, domain 1"/>
    <property type="match status" value="1"/>
</dbReference>
<dbReference type="InterPro" id="IPR011009">
    <property type="entry name" value="Kinase-like_dom_sf"/>
</dbReference>
<protein>
    <recommendedName>
        <fullName evidence="3">Protein kinase domain-containing protein</fullName>
    </recommendedName>
</protein>
<dbReference type="Proteomes" id="UP001174936">
    <property type="component" value="Unassembled WGS sequence"/>
</dbReference>
<dbReference type="AlphaFoldDB" id="A0AA39YNL9"/>
<accession>A0AA39YNL9</accession>
<dbReference type="EMBL" id="JAULSV010000001">
    <property type="protein sequence ID" value="KAK0655180.1"/>
    <property type="molecule type" value="Genomic_DNA"/>
</dbReference>
<dbReference type="Gene3D" id="1.10.510.10">
    <property type="entry name" value="Transferase(Phosphotransferase) domain 1"/>
    <property type="match status" value="1"/>
</dbReference>
<evidence type="ECO:0000313" key="2">
    <source>
        <dbReference type="Proteomes" id="UP001174936"/>
    </source>
</evidence>
<evidence type="ECO:0000313" key="1">
    <source>
        <dbReference type="EMBL" id="KAK0655180.1"/>
    </source>
</evidence>
<organism evidence="1 2">
    <name type="scientific">Cercophora newfieldiana</name>
    <dbReference type="NCBI Taxonomy" id="92897"/>
    <lineage>
        <taxon>Eukaryota</taxon>
        <taxon>Fungi</taxon>
        <taxon>Dikarya</taxon>
        <taxon>Ascomycota</taxon>
        <taxon>Pezizomycotina</taxon>
        <taxon>Sordariomycetes</taxon>
        <taxon>Sordariomycetidae</taxon>
        <taxon>Sordariales</taxon>
        <taxon>Lasiosphaeriaceae</taxon>
        <taxon>Cercophora</taxon>
    </lineage>
</organism>